<feature type="domain" description="Peptidase C1A papain C-terminal" evidence="7">
    <location>
        <begin position="108"/>
        <end position="355"/>
    </location>
</feature>
<name>G8Z9T0_RADSI</name>
<dbReference type="SUPFAM" id="SSF54001">
    <property type="entry name" value="Cysteine proteinases"/>
    <property type="match status" value="1"/>
</dbReference>
<comment type="similarity">
    <text evidence="1">Belongs to the peptidase C1 family.</text>
</comment>
<dbReference type="InterPro" id="IPR025661">
    <property type="entry name" value="Pept_asp_AS"/>
</dbReference>
<protein>
    <submittedName>
        <fullName evidence="8">Cathepsin B</fullName>
    </submittedName>
</protein>
<dbReference type="InterPro" id="IPR000668">
    <property type="entry name" value="Peptidase_C1A_C"/>
</dbReference>
<dbReference type="InterPro" id="IPR013128">
    <property type="entry name" value="Peptidase_C1A"/>
</dbReference>
<feature type="chain" id="PRO_5018555839" evidence="6">
    <location>
        <begin position="21"/>
        <end position="356"/>
    </location>
</feature>
<keyword evidence="3" id="KW-0378">Hydrolase</keyword>
<evidence type="ECO:0000259" key="7">
    <source>
        <dbReference type="SMART" id="SM00645"/>
    </source>
</evidence>
<dbReference type="EMBL" id="GU360972">
    <property type="protein sequence ID" value="ADK46902.1"/>
    <property type="molecule type" value="mRNA"/>
</dbReference>
<dbReference type="PROSITE" id="PS00640">
    <property type="entry name" value="THIOL_PROTEASE_ASN"/>
    <property type="match status" value="1"/>
</dbReference>
<accession>G8Z9T0</accession>
<evidence type="ECO:0000256" key="4">
    <source>
        <dbReference type="ARBA" id="ARBA00022807"/>
    </source>
</evidence>
<keyword evidence="5" id="KW-1015">Disulfide bond</keyword>
<dbReference type="PROSITE" id="PS00139">
    <property type="entry name" value="THIOL_PROTEASE_CYS"/>
    <property type="match status" value="1"/>
</dbReference>
<dbReference type="InterPro" id="IPR038765">
    <property type="entry name" value="Papain-like_cys_pep_sf"/>
</dbReference>
<dbReference type="PANTHER" id="PTHR12411">
    <property type="entry name" value="CYSTEINE PROTEASE FAMILY C1-RELATED"/>
    <property type="match status" value="1"/>
</dbReference>
<sequence>MALFRLCALFLLAAAPFALGAPAGEAKTEQVAAVGAEPLPNAEDMVKKVNEAKTTWTAEELPRISSMSLNAKKGLMGLKAFHDGGFQKHKQLLGARPKSASKLDATKLPQHFDSRKQFTKCAKVIGTIQDQSNCGSCWAVSSASVIQDRICIASNGEQKVHISAQDILSCATDRSQGCNGGYPDEAFEHYAQSGVVTGSGNSANQGCKPYPFLPHTTVEYSTPECSKKCENYQYKKAYKQDKHFGMSVYNVQFSDPVDIQYEIMNNGPVEANMIVYYDFMFYKSGVYQTVFPWPLGGHAVRIVGWGVDGPTKVPYWLVANSWNTDWGEDGYFRIRRGTDESYIESWGVNYASAIVE</sequence>
<dbReference type="GO" id="GO:0008234">
    <property type="term" value="F:cysteine-type peptidase activity"/>
    <property type="evidence" value="ECO:0007669"/>
    <property type="project" value="UniProtKB-KW"/>
</dbReference>
<dbReference type="InterPro" id="IPR000169">
    <property type="entry name" value="Pept_cys_AS"/>
</dbReference>
<dbReference type="BRENDA" id="3.4.22.1">
    <property type="organism ID" value="12075"/>
</dbReference>
<reference evidence="8" key="1">
    <citation type="submission" date="2009-12" db="EMBL/GenBank/DDBJ databases">
        <title>Identification and characterization of a Radopholus similis cathepsin B gene.</title>
        <authorList>
            <person name="Xie H."/>
            <person name="Li D."/>
        </authorList>
    </citation>
    <scope>NUCLEOTIDE SEQUENCE</scope>
</reference>
<organism evidence="8">
    <name type="scientific">Radopholus similis</name>
    <name type="common">Burrowing nematode worm</name>
    <name type="synonym">Tylenchus similis</name>
    <dbReference type="NCBI Taxonomy" id="46012"/>
    <lineage>
        <taxon>Eukaryota</taxon>
        <taxon>Metazoa</taxon>
        <taxon>Ecdysozoa</taxon>
        <taxon>Nematoda</taxon>
        <taxon>Chromadorea</taxon>
        <taxon>Rhabditida</taxon>
        <taxon>Tylenchina</taxon>
        <taxon>Tylenchomorpha</taxon>
        <taxon>Tylenchoidea</taxon>
        <taxon>Pratylenchidae</taxon>
        <taxon>Radopholinae</taxon>
        <taxon>Radopholus</taxon>
    </lineage>
</organism>
<dbReference type="SMART" id="SM00645">
    <property type="entry name" value="Pept_C1"/>
    <property type="match status" value="1"/>
</dbReference>
<proteinExistence type="evidence at transcript level"/>
<dbReference type="AlphaFoldDB" id="G8Z9T0"/>
<dbReference type="InterPro" id="IPR025660">
    <property type="entry name" value="Pept_his_AS"/>
</dbReference>
<evidence type="ECO:0000313" key="8">
    <source>
        <dbReference type="EMBL" id="ADK46902.1"/>
    </source>
</evidence>
<dbReference type="GO" id="GO:0006508">
    <property type="term" value="P:proteolysis"/>
    <property type="evidence" value="ECO:0007669"/>
    <property type="project" value="UniProtKB-KW"/>
</dbReference>
<dbReference type="Pfam" id="PF00112">
    <property type="entry name" value="Peptidase_C1"/>
    <property type="match status" value="1"/>
</dbReference>
<dbReference type="CDD" id="cd02620">
    <property type="entry name" value="Peptidase_C1A_CathepsinB"/>
    <property type="match status" value="1"/>
</dbReference>
<evidence type="ECO:0000256" key="5">
    <source>
        <dbReference type="ARBA" id="ARBA00023157"/>
    </source>
</evidence>
<evidence type="ECO:0000256" key="3">
    <source>
        <dbReference type="ARBA" id="ARBA00022801"/>
    </source>
</evidence>
<feature type="signal peptide" evidence="6">
    <location>
        <begin position="1"/>
        <end position="20"/>
    </location>
</feature>
<keyword evidence="4" id="KW-0788">Thiol protease</keyword>
<keyword evidence="2" id="KW-0645">Protease</keyword>
<evidence type="ECO:0000256" key="2">
    <source>
        <dbReference type="ARBA" id="ARBA00022670"/>
    </source>
</evidence>
<dbReference type="PROSITE" id="PS00639">
    <property type="entry name" value="THIOL_PROTEASE_HIS"/>
    <property type="match status" value="1"/>
</dbReference>
<dbReference type="PRINTS" id="PR00705">
    <property type="entry name" value="PAPAIN"/>
</dbReference>
<keyword evidence="6" id="KW-0732">Signal</keyword>
<evidence type="ECO:0000256" key="1">
    <source>
        <dbReference type="ARBA" id="ARBA00008455"/>
    </source>
</evidence>
<evidence type="ECO:0000256" key="6">
    <source>
        <dbReference type="SAM" id="SignalP"/>
    </source>
</evidence>
<dbReference type="MEROPS" id="C01.133"/>
<dbReference type="Gene3D" id="3.90.70.10">
    <property type="entry name" value="Cysteine proteinases"/>
    <property type="match status" value="1"/>
</dbReference>